<evidence type="ECO:0000313" key="1">
    <source>
        <dbReference type="EMBL" id="PTX62633.1"/>
    </source>
</evidence>
<dbReference type="OrthoDB" id="1417969at2"/>
<dbReference type="RefSeq" id="WP_108113632.1">
    <property type="nucleotide sequence ID" value="NZ_QBKT01000002.1"/>
</dbReference>
<sequence length="186" mass="20331">MKKIVFLLAACLFFSCDDGDLTIEEIDLETTASVQACTTLNNAIPAGTTLVFKINGGETLILELPATLLINEATTTEENEDGDFIPVPRTAALNSQASCYYRSFESSISNAYFCDQLPSDIAITLEYLAVSGTVEVISVPVLDAETMEIIEYNHTITFKEVVFTGTNGQDVRYSEFDFGDVSTFVE</sequence>
<gene>
    <name evidence="1" type="ORF">C8N46_10228</name>
</gene>
<protein>
    <submittedName>
        <fullName evidence="1">Uncharacterized protein</fullName>
    </submittedName>
</protein>
<reference evidence="1 2" key="1">
    <citation type="submission" date="2018-04" db="EMBL/GenBank/DDBJ databases">
        <title>Genomic Encyclopedia of Archaeal and Bacterial Type Strains, Phase II (KMG-II): from individual species to whole genera.</title>
        <authorList>
            <person name="Goeker M."/>
        </authorList>
    </citation>
    <scope>NUCLEOTIDE SEQUENCE [LARGE SCALE GENOMIC DNA]</scope>
    <source>
        <strain evidence="1 2">DSM 25731</strain>
    </source>
</reference>
<proteinExistence type="predicted"/>
<keyword evidence="2" id="KW-1185">Reference proteome</keyword>
<name>A0A2T6C2W1_9FLAO</name>
<comment type="caution">
    <text evidence="1">The sequence shown here is derived from an EMBL/GenBank/DDBJ whole genome shotgun (WGS) entry which is preliminary data.</text>
</comment>
<dbReference type="PROSITE" id="PS51257">
    <property type="entry name" value="PROKAR_LIPOPROTEIN"/>
    <property type="match status" value="1"/>
</dbReference>
<dbReference type="EMBL" id="QBKT01000002">
    <property type="protein sequence ID" value="PTX62633.1"/>
    <property type="molecule type" value="Genomic_DNA"/>
</dbReference>
<dbReference type="AlphaFoldDB" id="A0A2T6C2W1"/>
<accession>A0A2T6C2W1</accession>
<organism evidence="1 2">
    <name type="scientific">Kordia periserrulae</name>
    <dbReference type="NCBI Taxonomy" id="701523"/>
    <lineage>
        <taxon>Bacteria</taxon>
        <taxon>Pseudomonadati</taxon>
        <taxon>Bacteroidota</taxon>
        <taxon>Flavobacteriia</taxon>
        <taxon>Flavobacteriales</taxon>
        <taxon>Flavobacteriaceae</taxon>
        <taxon>Kordia</taxon>
    </lineage>
</organism>
<evidence type="ECO:0000313" key="2">
    <source>
        <dbReference type="Proteomes" id="UP000244090"/>
    </source>
</evidence>
<dbReference type="Proteomes" id="UP000244090">
    <property type="component" value="Unassembled WGS sequence"/>
</dbReference>